<protein>
    <submittedName>
        <fullName evidence="1">Uncharacterized protein</fullName>
    </submittedName>
</protein>
<reference evidence="1" key="1">
    <citation type="submission" date="2023-05" db="EMBL/GenBank/DDBJ databases">
        <title>Nepenthes gracilis genome sequencing.</title>
        <authorList>
            <person name="Fukushima K."/>
        </authorList>
    </citation>
    <scope>NUCLEOTIDE SEQUENCE</scope>
    <source>
        <strain evidence="1">SING2019-196</strain>
    </source>
</reference>
<sequence length="105" mass="11198">MSIVKLGLIEGDFRMSSIVVDLHGFDVGGGGLAKRTLQFRVAAFVDAGTVCEPRLAAAPAGGCRVYFGGDFLGRVLLRLRLSSHGDLLLLSLCKVKPIRIDALKN</sequence>
<dbReference type="EMBL" id="BSYO01000010">
    <property type="protein sequence ID" value="GMH10358.1"/>
    <property type="molecule type" value="Genomic_DNA"/>
</dbReference>
<accession>A0AAD3SFL9</accession>
<gene>
    <name evidence="1" type="ORF">Nepgr_012199</name>
</gene>
<organism evidence="1 2">
    <name type="scientific">Nepenthes gracilis</name>
    <name type="common">Slender pitcher plant</name>
    <dbReference type="NCBI Taxonomy" id="150966"/>
    <lineage>
        <taxon>Eukaryota</taxon>
        <taxon>Viridiplantae</taxon>
        <taxon>Streptophyta</taxon>
        <taxon>Embryophyta</taxon>
        <taxon>Tracheophyta</taxon>
        <taxon>Spermatophyta</taxon>
        <taxon>Magnoliopsida</taxon>
        <taxon>eudicotyledons</taxon>
        <taxon>Gunneridae</taxon>
        <taxon>Pentapetalae</taxon>
        <taxon>Caryophyllales</taxon>
        <taxon>Nepenthaceae</taxon>
        <taxon>Nepenthes</taxon>
    </lineage>
</organism>
<evidence type="ECO:0000313" key="2">
    <source>
        <dbReference type="Proteomes" id="UP001279734"/>
    </source>
</evidence>
<keyword evidence="2" id="KW-1185">Reference proteome</keyword>
<dbReference type="Proteomes" id="UP001279734">
    <property type="component" value="Unassembled WGS sequence"/>
</dbReference>
<comment type="caution">
    <text evidence="1">The sequence shown here is derived from an EMBL/GenBank/DDBJ whole genome shotgun (WGS) entry which is preliminary data.</text>
</comment>
<dbReference type="AlphaFoldDB" id="A0AAD3SFL9"/>
<evidence type="ECO:0000313" key="1">
    <source>
        <dbReference type="EMBL" id="GMH10358.1"/>
    </source>
</evidence>
<name>A0AAD3SFL9_NEPGR</name>
<proteinExistence type="predicted"/>